<reference evidence="3" key="1">
    <citation type="submission" date="2025-08" db="UniProtKB">
        <authorList>
            <consortium name="RefSeq"/>
        </authorList>
    </citation>
    <scope>IDENTIFICATION</scope>
    <source>
        <tissue evidence="3">Muscle</tissue>
    </source>
</reference>
<feature type="compositionally biased region" description="Low complexity" evidence="1">
    <location>
        <begin position="97"/>
        <end position="106"/>
    </location>
</feature>
<evidence type="ECO:0000256" key="1">
    <source>
        <dbReference type="SAM" id="MobiDB-lite"/>
    </source>
</evidence>
<dbReference type="GeneID" id="118499938"/>
<dbReference type="RefSeq" id="XP_035878472.1">
    <property type="nucleotide sequence ID" value="XM_036022579.1"/>
</dbReference>
<protein>
    <submittedName>
        <fullName evidence="3">Uncharacterized protein LOC118499938</fullName>
    </submittedName>
</protein>
<proteinExistence type="predicted"/>
<keyword evidence="2" id="KW-1185">Reference proteome</keyword>
<dbReference type="KEGG" id="pdic:118499938"/>
<sequence>MGKILGSMERTWGYSNSEASGHLWPSNAGRADVAGWQNVRPGPRRAEAAVVTCGTVAQWRGAGTRRVEPAGGARPGARVRRRDSTYLPGLGSGSAGRGAARALPPSFLLPPTPRPRPQRDTQYSPETEAAPRGSSQWKPGIGGRPRESLVVPAKGRRPEAGVEEMISVSSGVGAARELHSRCMMMKLPFNCVCISSGKEVLNTRKSRTKSLKK</sequence>
<dbReference type="InParanoid" id="A0A7E6DHK2"/>
<name>A0A7E6DHK2_9CHIR</name>
<evidence type="ECO:0000313" key="3">
    <source>
        <dbReference type="RefSeq" id="XP_035878472.1"/>
    </source>
</evidence>
<organism evidence="2 3">
    <name type="scientific">Phyllostomus discolor</name>
    <name type="common">pale spear-nosed bat</name>
    <dbReference type="NCBI Taxonomy" id="89673"/>
    <lineage>
        <taxon>Eukaryota</taxon>
        <taxon>Metazoa</taxon>
        <taxon>Chordata</taxon>
        <taxon>Craniata</taxon>
        <taxon>Vertebrata</taxon>
        <taxon>Euteleostomi</taxon>
        <taxon>Mammalia</taxon>
        <taxon>Eutheria</taxon>
        <taxon>Laurasiatheria</taxon>
        <taxon>Chiroptera</taxon>
        <taxon>Yangochiroptera</taxon>
        <taxon>Phyllostomidae</taxon>
        <taxon>Phyllostominae</taxon>
        <taxon>Phyllostomus</taxon>
    </lineage>
</organism>
<gene>
    <name evidence="3" type="primary">LOC118499938</name>
</gene>
<evidence type="ECO:0000313" key="2">
    <source>
        <dbReference type="Proteomes" id="UP000504628"/>
    </source>
</evidence>
<feature type="region of interest" description="Disordered" evidence="1">
    <location>
        <begin position="63"/>
        <end position="148"/>
    </location>
</feature>
<dbReference type="Proteomes" id="UP000504628">
    <property type="component" value="Chromosome 4"/>
</dbReference>
<dbReference type="AlphaFoldDB" id="A0A7E6DHK2"/>
<accession>A0A7E6DHK2</accession>
<dbReference type="OrthoDB" id="9751325at2759"/>